<organism evidence="3">
    <name type="scientific">Chromera velia CCMP2878</name>
    <dbReference type="NCBI Taxonomy" id="1169474"/>
    <lineage>
        <taxon>Eukaryota</taxon>
        <taxon>Sar</taxon>
        <taxon>Alveolata</taxon>
        <taxon>Colpodellida</taxon>
        <taxon>Chromeraceae</taxon>
        <taxon>Chromera</taxon>
    </lineage>
</organism>
<dbReference type="AlphaFoldDB" id="A0A0G4FVU9"/>
<evidence type="ECO:0000313" key="3">
    <source>
        <dbReference type="EMBL" id="CEM18959.1"/>
    </source>
</evidence>
<feature type="chain" id="PRO_5005189339" evidence="2">
    <location>
        <begin position="27"/>
        <end position="343"/>
    </location>
</feature>
<feature type="compositionally biased region" description="Basic and acidic residues" evidence="1">
    <location>
        <begin position="148"/>
        <end position="177"/>
    </location>
</feature>
<feature type="region of interest" description="Disordered" evidence="1">
    <location>
        <begin position="105"/>
        <end position="186"/>
    </location>
</feature>
<name>A0A0G4FVU9_9ALVE</name>
<reference evidence="3" key="1">
    <citation type="submission" date="2014-11" db="EMBL/GenBank/DDBJ databases">
        <authorList>
            <person name="Otto D Thomas"/>
            <person name="Naeem Raeece"/>
        </authorList>
    </citation>
    <scope>NUCLEOTIDE SEQUENCE</scope>
</reference>
<feature type="signal peptide" evidence="2">
    <location>
        <begin position="1"/>
        <end position="26"/>
    </location>
</feature>
<feature type="compositionally biased region" description="Low complexity" evidence="1">
    <location>
        <begin position="118"/>
        <end position="131"/>
    </location>
</feature>
<evidence type="ECO:0000256" key="1">
    <source>
        <dbReference type="SAM" id="MobiDB-lite"/>
    </source>
</evidence>
<feature type="region of interest" description="Disordered" evidence="1">
    <location>
        <begin position="198"/>
        <end position="324"/>
    </location>
</feature>
<dbReference type="EMBL" id="CDMZ01000662">
    <property type="protein sequence ID" value="CEM18959.1"/>
    <property type="molecule type" value="Genomic_DNA"/>
</dbReference>
<keyword evidence="2" id="KW-0732">Signal</keyword>
<feature type="compositionally biased region" description="Low complexity" evidence="1">
    <location>
        <begin position="273"/>
        <end position="282"/>
    </location>
</feature>
<protein>
    <submittedName>
        <fullName evidence="3">Uncharacterized protein</fullName>
    </submittedName>
</protein>
<gene>
    <name evidence="3" type="ORF">Cvel_478</name>
</gene>
<dbReference type="VEuPathDB" id="CryptoDB:Cvel_478"/>
<proteinExistence type="predicted"/>
<accession>A0A0G4FVU9</accession>
<evidence type="ECO:0000256" key="2">
    <source>
        <dbReference type="SAM" id="SignalP"/>
    </source>
</evidence>
<feature type="compositionally biased region" description="Gly residues" evidence="1">
    <location>
        <begin position="263"/>
        <end position="272"/>
    </location>
</feature>
<sequence>MGGVPPFFLLTLVVCTSIGFPSLSDGLQMGSPVASYFPRPSSLLELQQKDKEEEDTSITSDLYNPVVEGWKPDPSEFVQMSDVCLRGDAFCQILPNKPPMQSLHYRQETAPESFSALQTKPTQTARSTTTSQPPPTQKKTETPAVGGKDPKAPKPDPRPKIDIKKLEEDRPEFKKADPIQAENFKSVPEIRGGKMIINLDAKEKERELHDNFRDEKGKPLSGKELSADDVFYVPRPANSDPSVKPSESVPPGTPQEETAETAGKGGKTGASGDGTSPPASNAAGGGAASAGATPEAGGTSGDSAKTAEGGEKKSSGSRLGNPSALTGFVMPLFLLLPSLLWTR</sequence>
<feature type="compositionally biased region" description="Basic and acidic residues" evidence="1">
    <location>
        <begin position="200"/>
        <end position="218"/>
    </location>
</feature>